<proteinExistence type="predicted"/>
<evidence type="ECO:0000256" key="5">
    <source>
        <dbReference type="ARBA" id="ARBA00023136"/>
    </source>
</evidence>
<evidence type="ECO:0000256" key="6">
    <source>
        <dbReference type="SAM" id="MobiDB-lite"/>
    </source>
</evidence>
<keyword evidence="5" id="KW-0472">Membrane</keyword>
<comment type="caution">
    <text evidence="7">The sequence shown here is derived from an EMBL/GenBank/DDBJ whole genome shotgun (WGS) entry which is preliminary data.</text>
</comment>
<evidence type="ECO:0000313" key="7">
    <source>
        <dbReference type="EMBL" id="MBU2689886.1"/>
    </source>
</evidence>
<keyword evidence="2" id="KW-0812">Transmembrane</keyword>
<comment type="subcellular location">
    <subcellularLocation>
        <location evidence="1">Membrane</location>
        <topology evidence="1">Single-pass membrane protein</topology>
    </subcellularLocation>
</comment>
<gene>
    <name evidence="7" type="ORF">KJ970_03090</name>
</gene>
<dbReference type="GO" id="GO:0016020">
    <property type="term" value="C:membrane"/>
    <property type="evidence" value="ECO:0007669"/>
    <property type="project" value="UniProtKB-SubCell"/>
</dbReference>
<organism evidence="7 8">
    <name type="scientific">Eiseniibacteriota bacterium</name>
    <dbReference type="NCBI Taxonomy" id="2212470"/>
    <lineage>
        <taxon>Bacteria</taxon>
        <taxon>Candidatus Eiseniibacteriota</taxon>
    </lineage>
</organism>
<evidence type="ECO:0000313" key="8">
    <source>
        <dbReference type="Proteomes" id="UP000777784"/>
    </source>
</evidence>
<evidence type="ECO:0000256" key="1">
    <source>
        <dbReference type="ARBA" id="ARBA00004167"/>
    </source>
</evidence>
<dbReference type="PANTHER" id="PTHR21419:SF23">
    <property type="entry name" value="PROTEIN DEFECTIVE IN EXINE FORMATION 1"/>
    <property type="match status" value="1"/>
</dbReference>
<evidence type="ECO:0000256" key="3">
    <source>
        <dbReference type="ARBA" id="ARBA00022729"/>
    </source>
</evidence>
<name>A0A948RSQ1_UNCEI</name>
<dbReference type="InterPro" id="IPR013517">
    <property type="entry name" value="FG-GAP"/>
</dbReference>
<sequence>MKRSIPQIPGSVLPHLLSRFLKIQVVHLIRRTPHLLIPAFLIFCAPHPAGAQAPLEMPTEIPPLVTLQLESGVRYAPEGEWDGLIIIPVGDEVWDRLYLIHQSRYQVVAILSGGLPQPGQSIQEIDPFLSDPAGPPLIRDFPSPIAPKEGWPIQLDEGCRGPVAPVDLGSYGGLAASTPGGWVHLFDAAGRSQPGWPVYLEGGAPTGPAVGDLDGDGDNEIVVGCRDGSIHALTLSGRELTGWPVRLPNEAPDPALAAILTVADLDGDGLPEVISATRGGTLAVWTCHGQLYSPLWPQQIPPKASPPNAPYLFASAATGDLDGDGRLEIIIPSNTCQVWAWHDDGRLLNGWPVSIPGPSRAGYSSPVIGLRSDTGRPTIYLGTDLGYDSRPRILALSGTGRFLDGWPVDSPERIYAAPALADLTGDGHPEVIVATIGGNGYLLALDGLTGMALPGWPAMIDGVSFNSSPIVVDVTGDGEPEILAAGLEAGFDTRVLIPAVDREGRMVSGWPIILDSEEIVDSSPLVVDLDRDGILELAFGTSEKGRIYLWELPTADNPGNAPWPMMQGDAGRTGMPLEPTSRKPKELQPRKPFDAKATPNPLTTIAFTLTADGRVVLAILNLKGEMVRHLLDHTLPPGIYQIIWDGRDDRGRLQQAGAYFYSLQTGPSAATRQLLLLE</sequence>
<protein>
    <submittedName>
        <fullName evidence="7">VCBS repeat-containing protein</fullName>
    </submittedName>
</protein>
<dbReference type="Gene3D" id="2.130.10.130">
    <property type="entry name" value="Integrin alpha, N-terminal"/>
    <property type="match status" value="1"/>
</dbReference>
<feature type="region of interest" description="Disordered" evidence="6">
    <location>
        <begin position="571"/>
        <end position="595"/>
    </location>
</feature>
<dbReference type="InterPro" id="IPR045232">
    <property type="entry name" value="FAM234"/>
</dbReference>
<feature type="compositionally biased region" description="Basic and acidic residues" evidence="6">
    <location>
        <begin position="580"/>
        <end position="594"/>
    </location>
</feature>
<keyword evidence="3" id="KW-0732">Signal</keyword>
<dbReference type="SUPFAM" id="SSF69318">
    <property type="entry name" value="Integrin alpha N-terminal domain"/>
    <property type="match status" value="2"/>
</dbReference>
<evidence type="ECO:0000256" key="4">
    <source>
        <dbReference type="ARBA" id="ARBA00022989"/>
    </source>
</evidence>
<dbReference type="Proteomes" id="UP000777784">
    <property type="component" value="Unassembled WGS sequence"/>
</dbReference>
<dbReference type="PANTHER" id="PTHR21419">
    <property type="match status" value="1"/>
</dbReference>
<keyword evidence="4" id="KW-1133">Transmembrane helix</keyword>
<dbReference type="EMBL" id="JAHJDP010000019">
    <property type="protein sequence ID" value="MBU2689886.1"/>
    <property type="molecule type" value="Genomic_DNA"/>
</dbReference>
<reference evidence="7" key="1">
    <citation type="submission" date="2021-05" db="EMBL/GenBank/DDBJ databases">
        <title>Energy efficiency and biological interactions define the core microbiome of deep oligotrophic groundwater.</title>
        <authorList>
            <person name="Mehrshad M."/>
            <person name="Lopez-Fernandez M."/>
            <person name="Bell E."/>
            <person name="Bernier-Latmani R."/>
            <person name="Bertilsson S."/>
            <person name="Dopson M."/>
        </authorList>
    </citation>
    <scope>NUCLEOTIDE SEQUENCE</scope>
    <source>
        <strain evidence="7">Modern_marine.mb.64</strain>
    </source>
</reference>
<dbReference type="Gene3D" id="2.60.40.4070">
    <property type="match status" value="1"/>
</dbReference>
<accession>A0A948RSQ1</accession>
<dbReference type="Pfam" id="PF13517">
    <property type="entry name" value="FG-GAP_3"/>
    <property type="match status" value="2"/>
</dbReference>
<dbReference type="AlphaFoldDB" id="A0A948RSQ1"/>
<evidence type="ECO:0000256" key="2">
    <source>
        <dbReference type="ARBA" id="ARBA00022692"/>
    </source>
</evidence>
<dbReference type="InterPro" id="IPR028994">
    <property type="entry name" value="Integrin_alpha_N"/>
</dbReference>